<protein>
    <submittedName>
        <fullName evidence="1">Uncharacterized protein</fullName>
    </submittedName>
</protein>
<accession>A0A0C1D7Y4</accession>
<reference evidence="1 2" key="1">
    <citation type="submission" date="2014-10" db="EMBL/GenBank/DDBJ databases">
        <title>Kaistella jeonii genome.</title>
        <authorList>
            <person name="Clayton J.T."/>
            <person name="Newman J.D."/>
        </authorList>
    </citation>
    <scope>NUCLEOTIDE SEQUENCE [LARGE SCALE GENOMIC DNA]</scope>
    <source>
        <strain evidence="1 2">DSM 17048</strain>
    </source>
</reference>
<proteinExistence type="predicted"/>
<evidence type="ECO:0000313" key="2">
    <source>
        <dbReference type="Proteomes" id="UP000031473"/>
    </source>
</evidence>
<organism evidence="1 2">
    <name type="scientific">Kaistella jeonii</name>
    <dbReference type="NCBI Taxonomy" id="266749"/>
    <lineage>
        <taxon>Bacteria</taxon>
        <taxon>Pseudomonadati</taxon>
        <taxon>Bacteroidota</taxon>
        <taxon>Flavobacteriia</taxon>
        <taxon>Flavobacteriales</taxon>
        <taxon>Weeksellaceae</taxon>
        <taxon>Chryseobacterium group</taxon>
        <taxon>Kaistella</taxon>
    </lineage>
</organism>
<keyword evidence="2" id="KW-1185">Reference proteome</keyword>
<gene>
    <name evidence="1" type="ORF">OA86_05190</name>
</gene>
<dbReference type="EMBL" id="JSYL01000002">
    <property type="protein sequence ID" value="KIA89995.1"/>
    <property type="molecule type" value="Genomic_DNA"/>
</dbReference>
<evidence type="ECO:0000313" key="1">
    <source>
        <dbReference type="EMBL" id="KIA89995.1"/>
    </source>
</evidence>
<dbReference type="STRING" id="266749.SAMN05421876_102255"/>
<dbReference type="Proteomes" id="UP000031473">
    <property type="component" value="Unassembled WGS sequence"/>
</dbReference>
<sequence length="90" mass="10589">MSFNPLDRGFKNECTMISKGLLNFKNNIDVLKSDVYLFSEDKISLEKLKKTLKLTYNSYKEIEFYIAYHYPEYAKTNLNAAPLFRLEAAY</sequence>
<comment type="caution">
    <text evidence="1">The sequence shown here is derived from an EMBL/GenBank/DDBJ whole genome shotgun (WGS) entry which is preliminary data.</text>
</comment>
<name>A0A0C1D7Y4_9FLAO</name>
<dbReference type="AlphaFoldDB" id="A0A0C1D7Y4"/>